<keyword evidence="1" id="KW-0539">Nucleus</keyword>
<keyword evidence="1" id="KW-0479">Metal-binding</keyword>
<keyword evidence="1" id="KW-0862">Zinc</keyword>
<comment type="similarity">
    <text evidence="1">Belongs to the DNA polymerase type-B family.</text>
</comment>
<name>A0A835IM81_9MAGN</name>
<dbReference type="GO" id="GO:0000278">
    <property type="term" value="P:mitotic cell cycle"/>
    <property type="evidence" value="ECO:0007669"/>
    <property type="project" value="TreeGrafter"/>
</dbReference>
<reference evidence="3 4" key="1">
    <citation type="submission" date="2020-10" db="EMBL/GenBank/DDBJ databases">
        <title>The Coptis chinensis genome and diversification of protoberbering-type alkaloids.</title>
        <authorList>
            <person name="Wang B."/>
            <person name="Shu S."/>
            <person name="Song C."/>
            <person name="Liu Y."/>
        </authorList>
    </citation>
    <scope>NUCLEOTIDE SEQUENCE [LARGE SCALE GENOMIC DNA]</scope>
    <source>
        <strain evidence="3">HL-2020</strain>
        <tissue evidence="3">Leaf</tissue>
    </source>
</reference>
<dbReference type="Gene3D" id="3.30.420.10">
    <property type="entry name" value="Ribonuclease H-like superfamily/Ribonuclease H"/>
    <property type="match status" value="1"/>
</dbReference>
<dbReference type="GO" id="GO:0051539">
    <property type="term" value="F:4 iron, 4 sulfur cluster binding"/>
    <property type="evidence" value="ECO:0007669"/>
    <property type="project" value="UniProtKB-KW"/>
</dbReference>
<dbReference type="InterPro" id="IPR006133">
    <property type="entry name" value="DNA-dir_DNA_pol_B_exonuc"/>
</dbReference>
<dbReference type="GO" id="GO:0008310">
    <property type="term" value="F:single-stranded DNA 3'-5' DNA exonuclease activity"/>
    <property type="evidence" value="ECO:0007669"/>
    <property type="project" value="TreeGrafter"/>
</dbReference>
<keyword evidence="1" id="KW-0548">Nucleotidyltransferase</keyword>
<dbReference type="Pfam" id="PF03104">
    <property type="entry name" value="DNA_pol_B_exo1"/>
    <property type="match status" value="1"/>
</dbReference>
<keyword evidence="1" id="KW-0408">Iron</keyword>
<dbReference type="InterPro" id="IPR036397">
    <property type="entry name" value="RNaseH_sf"/>
</dbReference>
<keyword evidence="4" id="KW-1185">Reference proteome</keyword>
<dbReference type="InterPro" id="IPR029703">
    <property type="entry name" value="POL2"/>
</dbReference>
<comment type="caution">
    <text evidence="3">The sequence shown here is derived from an EMBL/GenBank/DDBJ whole genome shotgun (WGS) entry which is preliminary data.</text>
</comment>
<gene>
    <name evidence="3" type="ORF">IFM89_002695</name>
</gene>
<keyword evidence="1" id="KW-0238">DNA-binding</keyword>
<dbReference type="GO" id="GO:0008270">
    <property type="term" value="F:zinc ion binding"/>
    <property type="evidence" value="ECO:0007669"/>
    <property type="project" value="UniProtKB-KW"/>
</dbReference>
<evidence type="ECO:0000259" key="2">
    <source>
        <dbReference type="Pfam" id="PF03104"/>
    </source>
</evidence>
<comment type="catalytic activity">
    <reaction evidence="1">
        <text>DNA(n) + a 2'-deoxyribonucleoside 5'-triphosphate = DNA(n+1) + diphosphate</text>
        <dbReference type="Rhea" id="RHEA:22508"/>
        <dbReference type="Rhea" id="RHEA-COMP:17339"/>
        <dbReference type="Rhea" id="RHEA-COMP:17340"/>
        <dbReference type="ChEBI" id="CHEBI:33019"/>
        <dbReference type="ChEBI" id="CHEBI:61560"/>
        <dbReference type="ChEBI" id="CHEBI:173112"/>
        <dbReference type="EC" id="2.7.7.7"/>
    </reaction>
</comment>
<sequence>MLERNDLLPIVQRNQKKIDTAEAYESILTGKRHQDFIEYIVDLREYDIPFHVRFAIDNGDFIATFTSVMSFYLKCGKWYDVSVSNTGVILEKRTDLLQRAEVHVCAFDIETTKLPLKFPDAEIDSIMMISYIVDGQGYLIINRECVWEDIEDLEYTPKPEFEGYFKVKNVKNEEELLRQWFVHIREVKPGIYVTYNGDFFDWPFLETRVVHPGGIFDIKHLRDPFTVEVLNIKSWVAKPTVRQPKARIALYVVVWFYLKAARANDEVDKTTKYLAVLSLLGHERLCYWLVNGGYEMEGGGGKGVTAYVSNHGW</sequence>
<dbReference type="GO" id="GO:0006297">
    <property type="term" value="P:nucleotide-excision repair, DNA gap filling"/>
    <property type="evidence" value="ECO:0007669"/>
    <property type="project" value="TreeGrafter"/>
</dbReference>
<comment type="subcellular location">
    <subcellularLocation>
        <location evidence="1">Nucleus</location>
    </subcellularLocation>
</comment>
<comment type="function">
    <text evidence="1">DNA polymerase II participates in chromosomal DNA replication.</text>
</comment>
<evidence type="ECO:0000313" key="4">
    <source>
        <dbReference type="Proteomes" id="UP000631114"/>
    </source>
</evidence>
<organism evidence="3 4">
    <name type="scientific">Coptis chinensis</name>
    <dbReference type="NCBI Taxonomy" id="261450"/>
    <lineage>
        <taxon>Eukaryota</taxon>
        <taxon>Viridiplantae</taxon>
        <taxon>Streptophyta</taxon>
        <taxon>Embryophyta</taxon>
        <taxon>Tracheophyta</taxon>
        <taxon>Spermatophyta</taxon>
        <taxon>Magnoliopsida</taxon>
        <taxon>Ranunculales</taxon>
        <taxon>Ranunculaceae</taxon>
        <taxon>Coptidoideae</taxon>
        <taxon>Coptis</taxon>
    </lineage>
</organism>
<evidence type="ECO:0000256" key="1">
    <source>
        <dbReference type="RuleBase" id="RU365029"/>
    </source>
</evidence>
<accession>A0A835IM81</accession>
<feature type="domain" description="DNA-directed DNA polymerase family B exonuclease" evidence="2">
    <location>
        <begin position="42"/>
        <end position="209"/>
    </location>
</feature>
<evidence type="ECO:0000313" key="3">
    <source>
        <dbReference type="EMBL" id="KAF9618827.1"/>
    </source>
</evidence>
<proteinExistence type="inferred from homology"/>
<dbReference type="PANTHER" id="PTHR10670">
    <property type="entry name" value="DNA POLYMERASE EPSILON CATALYTIC SUBUNIT A"/>
    <property type="match status" value="1"/>
</dbReference>
<dbReference type="Proteomes" id="UP000631114">
    <property type="component" value="Unassembled WGS sequence"/>
</dbReference>
<keyword evidence="1" id="KW-0239">DNA-directed DNA polymerase</keyword>
<protein>
    <recommendedName>
        <fullName evidence="1">DNA polymerase epsilon catalytic subunit</fullName>
        <ecNumber evidence="1">2.7.7.7</ecNumber>
    </recommendedName>
</protein>
<keyword evidence="1" id="KW-0808">Transferase</keyword>
<keyword evidence="1" id="KW-0235">DNA replication</keyword>
<dbReference type="SUPFAM" id="SSF53098">
    <property type="entry name" value="Ribonuclease H-like"/>
    <property type="match status" value="1"/>
</dbReference>
<dbReference type="OrthoDB" id="10060449at2759"/>
<dbReference type="GO" id="GO:0045004">
    <property type="term" value="P:DNA replication proofreading"/>
    <property type="evidence" value="ECO:0007669"/>
    <property type="project" value="TreeGrafter"/>
</dbReference>
<keyword evidence="1" id="KW-0004">4Fe-4S</keyword>
<dbReference type="InterPro" id="IPR012337">
    <property type="entry name" value="RNaseH-like_sf"/>
</dbReference>
<keyword evidence="1" id="KW-0411">Iron-sulfur</keyword>
<dbReference type="GO" id="GO:0006272">
    <property type="term" value="P:leading strand elongation"/>
    <property type="evidence" value="ECO:0007669"/>
    <property type="project" value="TreeGrafter"/>
</dbReference>
<dbReference type="EMBL" id="JADFTS010000002">
    <property type="protein sequence ID" value="KAF9618827.1"/>
    <property type="molecule type" value="Genomic_DNA"/>
</dbReference>
<dbReference type="GO" id="GO:0003887">
    <property type="term" value="F:DNA-directed DNA polymerase activity"/>
    <property type="evidence" value="ECO:0007669"/>
    <property type="project" value="UniProtKB-KW"/>
</dbReference>
<keyword evidence="1" id="KW-0863">Zinc-finger</keyword>
<dbReference type="EC" id="2.7.7.7" evidence="1"/>
<dbReference type="PANTHER" id="PTHR10670:SF0">
    <property type="entry name" value="DNA POLYMERASE EPSILON CATALYTIC SUBUNIT A"/>
    <property type="match status" value="1"/>
</dbReference>
<dbReference type="GO" id="GO:0006287">
    <property type="term" value="P:base-excision repair, gap-filling"/>
    <property type="evidence" value="ECO:0007669"/>
    <property type="project" value="TreeGrafter"/>
</dbReference>
<comment type="cofactor">
    <cofactor evidence="1">
        <name>[4Fe-4S] cluster</name>
        <dbReference type="ChEBI" id="CHEBI:49883"/>
    </cofactor>
</comment>
<dbReference type="AlphaFoldDB" id="A0A835IM81"/>
<dbReference type="GO" id="GO:0003677">
    <property type="term" value="F:DNA binding"/>
    <property type="evidence" value="ECO:0007669"/>
    <property type="project" value="UniProtKB-KW"/>
</dbReference>
<dbReference type="GO" id="GO:0008622">
    <property type="term" value="C:epsilon DNA polymerase complex"/>
    <property type="evidence" value="ECO:0007669"/>
    <property type="project" value="InterPro"/>
</dbReference>